<dbReference type="GO" id="GO:0016301">
    <property type="term" value="F:kinase activity"/>
    <property type="evidence" value="ECO:0007669"/>
    <property type="project" value="UniProtKB-KW"/>
</dbReference>
<keyword evidence="2" id="KW-0418">Kinase</keyword>
<reference evidence="2 3" key="1">
    <citation type="submission" date="2018-08" db="EMBL/GenBank/DDBJ databases">
        <title>A genome reference for cultivated species of the human gut microbiota.</title>
        <authorList>
            <person name="Zou Y."/>
            <person name="Xue W."/>
            <person name="Luo G."/>
        </authorList>
    </citation>
    <scope>NUCLEOTIDE SEQUENCE [LARGE SCALE GENOMIC DNA]</scope>
    <source>
        <strain evidence="2 3">AM16-11</strain>
    </source>
</reference>
<accession>A0A414ZQZ0</accession>
<gene>
    <name evidence="2" type="ORF">DW172_02770</name>
</gene>
<dbReference type="PANTHER" id="PTHR23122">
    <property type="entry name" value="MEMBRANE-ASSOCIATED GUANYLATE KINASE MAGUK"/>
    <property type="match status" value="1"/>
</dbReference>
<dbReference type="Pfam" id="PF00625">
    <property type="entry name" value="Guanylate_kin"/>
    <property type="match status" value="1"/>
</dbReference>
<dbReference type="RefSeq" id="WP_118257100.1">
    <property type="nucleotide sequence ID" value="NZ_QRKN01000001.1"/>
</dbReference>
<dbReference type="SMART" id="SM00072">
    <property type="entry name" value="GuKc"/>
    <property type="match status" value="1"/>
</dbReference>
<dbReference type="InterPro" id="IPR008144">
    <property type="entry name" value="Guanylate_kin-like_dom"/>
</dbReference>
<dbReference type="SUPFAM" id="SSF52540">
    <property type="entry name" value="P-loop containing nucleoside triphosphate hydrolases"/>
    <property type="match status" value="1"/>
</dbReference>
<proteinExistence type="predicted"/>
<dbReference type="PROSITE" id="PS50052">
    <property type="entry name" value="GUANYLATE_KINASE_2"/>
    <property type="match status" value="1"/>
</dbReference>
<evidence type="ECO:0000259" key="1">
    <source>
        <dbReference type="PROSITE" id="PS50052"/>
    </source>
</evidence>
<dbReference type="EMBL" id="QRKN01000001">
    <property type="protein sequence ID" value="RHI25624.1"/>
    <property type="molecule type" value="Genomic_DNA"/>
</dbReference>
<dbReference type="InterPro" id="IPR027417">
    <property type="entry name" value="P-loop_NTPase"/>
</dbReference>
<dbReference type="InterPro" id="IPR050716">
    <property type="entry name" value="MAGUK"/>
</dbReference>
<feature type="domain" description="Guanylate kinase-like" evidence="1">
    <location>
        <begin position="1"/>
        <end position="177"/>
    </location>
</feature>
<dbReference type="Proteomes" id="UP000285865">
    <property type="component" value="Unassembled WGS sequence"/>
</dbReference>
<protein>
    <submittedName>
        <fullName evidence="2">Guanylate kinase</fullName>
    </submittedName>
</protein>
<sequence>MSLLVLMGKSCSGKDTITNELINKHGYEKFVPYTTRPMRDGEIQDQTYHFISEDEFINKINDGFFLEYRKYLSASGLWYYGTAKEDYEKESKMVSILTPDGVNTLISKGINPKVIYIYANQITIKNRLLKRGDNKEEAERRMKADNVDFRGAEMLANRIIYNNEGKELSEVVNEVLKWGD</sequence>
<dbReference type="InterPro" id="IPR008145">
    <property type="entry name" value="GK/Ca_channel_bsu"/>
</dbReference>
<organism evidence="2 3">
    <name type="scientific">Agathobacter rectalis</name>
    <dbReference type="NCBI Taxonomy" id="39491"/>
    <lineage>
        <taxon>Bacteria</taxon>
        <taxon>Bacillati</taxon>
        <taxon>Bacillota</taxon>
        <taxon>Clostridia</taxon>
        <taxon>Lachnospirales</taxon>
        <taxon>Lachnospiraceae</taxon>
        <taxon>Agathobacter</taxon>
    </lineage>
</organism>
<comment type="caution">
    <text evidence="2">The sequence shown here is derived from an EMBL/GenBank/DDBJ whole genome shotgun (WGS) entry which is preliminary data.</text>
</comment>
<evidence type="ECO:0000313" key="2">
    <source>
        <dbReference type="EMBL" id="RHI25624.1"/>
    </source>
</evidence>
<name>A0A414ZQZ0_9FIRM</name>
<evidence type="ECO:0000313" key="3">
    <source>
        <dbReference type="Proteomes" id="UP000285865"/>
    </source>
</evidence>
<keyword evidence="2" id="KW-0808">Transferase</keyword>
<dbReference type="Gene3D" id="3.40.50.300">
    <property type="entry name" value="P-loop containing nucleotide triphosphate hydrolases"/>
    <property type="match status" value="1"/>
</dbReference>
<dbReference type="AlphaFoldDB" id="A0A414ZQZ0"/>